<dbReference type="EnsemblMetazoa" id="ASTEI07219-RA">
    <property type="protein sequence ID" value="ASTEI07219-PA"/>
    <property type="gene ID" value="ASTEI07219"/>
</dbReference>
<protein>
    <recommendedName>
        <fullName evidence="4">Cytochrome c oxidase subunit 6B1</fullName>
    </recommendedName>
    <alternativeName>
        <fullName evidence="5">Cytochrome c oxidase subunit VIb isoform 1</fullName>
    </alternativeName>
</protein>
<dbReference type="GO" id="GO:0008409">
    <property type="term" value="F:5'-3' exonuclease activity"/>
    <property type="evidence" value="ECO:0007669"/>
    <property type="project" value="InterPro"/>
</dbReference>
<evidence type="ECO:0000256" key="1">
    <source>
        <dbReference type="ARBA" id="ARBA00004173"/>
    </source>
</evidence>
<dbReference type="VEuPathDB" id="VectorBase:ASTEI07219"/>
<reference evidence="8" key="1">
    <citation type="journal article" date="2014" name="Genome Biol.">
        <title>Genome analysis of a major urban malaria vector mosquito, Anopheles stephensi.</title>
        <authorList>
            <person name="Jiang X."/>
            <person name="Peery A."/>
            <person name="Hall A.B."/>
            <person name="Sharma A."/>
            <person name="Chen X.G."/>
            <person name="Waterhouse R.M."/>
            <person name="Komissarov A."/>
            <person name="Riehle M.M."/>
            <person name="Shouche Y."/>
            <person name="Sharakhova M.V."/>
            <person name="Lawson D."/>
            <person name="Pakpour N."/>
            <person name="Arensburger P."/>
            <person name="Davidson V.L."/>
            <person name="Eiglmeier K."/>
            <person name="Emrich S."/>
            <person name="George P."/>
            <person name="Kennedy R.C."/>
            <person name="Mane S.P."/>
            <person name="Maslen G."/>
            <person name="Oringanje C."/>
            <person name="Qi Y."/>
            <person name="Settlage R."/>
            <person name="Tojo M."/>
            <person name="Tubio J.M."/>
            <person name="Unger M.F."/>
            <person name="Wang B."/>
            <person name="Vernick K.D."/>
            <person name="Ribeiro J.M."/>
            <person name="James A.A."/>
            <person name="Michel K."/>
            <person name="Riehle M.A."/>
            <person name="Luckhart S."/>
            <person name="Sharakhov I.V."/>
            <person name="Tu Z."/>
        </authorList>
    </citation>
    <scope>NUCLEOTIDE SEQUENCE [LARGE SCALE GENOMIC DNA]</scope>
    <source>
        <strain evidence="8">Indian</strain>
    </source>
</reference>
<dbReference type="InterPro" id="IPR038838">
    <property type="entry name" value="TRIR"/>
</dbReference>
<dbReference type="CDD" id="cd00926">
    <property type="entry name" value="Cyt_c_Oxidase_VIb"/>
    <property type="match status" value="1"/>
</dbReference>
<dbReference type="VEuPathDB" id="VectorBase:ASTEI20_040026"/>
<feature type="compositionally biased region" description="Basic and acidic residues" evidence="6">
    <location>
        <begin position="47"/>
        <end position="88"/>
    </location>
</feature>
<feature type="region of interest" description="Disordered" evidence="6">
    <location>
        <begin position="176"/>
        <end position="210"/>
    </location>
</feature>
<dbReference type="Pfam" id="PF02297">
    <property type="entry name" value="COX6B"/>
    <property type="match status" value="1"/>
</dbReference>
<dbReference type="VEuPathDB" id="VectorBase:ASTEI20_034920"/>
<dbReference type="VEuPathDB" id="VectorBase:ASTE000780"/>
<dbReference type="FunFam" id="1.10.10.140:FF:000001">
    <property type="entry name" value="Cytochrome c oxidase subunit 6B1"/>
    <property type="match status" value="1"/>
</dbReference>
<keyword evidence="3" id="KW-1015">Disulfide bond</keyword>
<sequence>MPEEDEEMAPGGGGNGADGSNEHQQLAQKHGSRSAADRSSYYSSSGSRDRTDSRYDDDHYHRSGRDRDRDRSHREQRDHRDRNRDRDHRDHHREHGGRYREHYRDRDDYRERRDRRSRSRSKESRSRDRDRHRSQRGDDRDTRDASRSERTTVQDRLSAEIEQELANLRRQHDLKEALKKLTQDAGDDKQKASSHSEADSPDESKPARRLEYVPEIQTEEERIEFQRKMQEKLQQHLAAEGKLYPPPAKPQRDAPAPVAMTGFANDGSFLEMFKKLQQQQAAATGTGTVVAPMLHSAAATVGIAAPAASAATTAAAGVTPMMVPVAVPRMPIAVVQKPGTFKIGSSTVPGTAAGVTQIVKPSAIEKEPPPPPLPVFGRRRGGKILKTGLVKKVRPIEESTAETPNDAWTLYLQEVKKYKSASCDADSKTRPLCFSRLRPTTATSGVMAYEPKTAPFDPRFPNQNQTKYCYQSYLDFHRCEKVKGQGDQVCKYFKNVFSSMCPNSWVEKWDTQRDEGTFAGRI</sequence>
<evidence type="ECO:0000256" key="5">
    <source>
        <dbReference type="ARBA" id="ARBA00042114"/>
    </source>
</evidence>
<proteinExistence type="predicted"/>
<dbReference type="SUPFAM" id="SSF47694">
    <property type="entry name" value="Cytochrome c oxidase subunit h"/>
    <property type="match status" value="1"/>
</dbReference>
<dbReference type="GO" id="GO:0005739">
    <property type="term" value="C:mitochondrion"/>
    <property type="evidence" value="ECO:0007669"/>
    <property type="project" value="UniProtKB-SubCell"/>
</dbReference>
<dbReference type="Gene3D" id="1.10.10.140">
    <property type="entry name" value="Cytochrome c oxidase, subunit VIb"/>
    <property type="match status" value="1"/>
</dbReference>
<keyword evidence="2" id="KW-0496">Mitochondrion</keyword>
<accession>A0A182YFI3</accession>
<keyword evidence="8" id="KW-1185">Reference proteome</keyword>
<dbReference type="OMA" id="RIEFQKX"/>
<evidence type="ECO:0000256" key="6">
    <source>
        <dbReference type="SAM" id="MobiDB-lite"/>
    </source>
</evidence>
<feature type="region of interest" description="Disordered" evidence="6">
    <location>
        <begin position="1"/>
        <end position="164"/>
    </location>
</feature>
<dbReference type="AlphaFoldDB" id="A0A182YFI3"/>
<dbReference type="InterPro" id="IPR036549">
    <property type="entry name" value="CX6/COA6-like_sf"/>
</dbReference>
<dbReference type="GO" id="GO:0016020">
    <property type="term" value="C:membrane"/>
    <property type="evidence" value="ECO:0007669"/>
    <property type="project" value="UniProtKB-ARBA"/>
</dbReference>
<feature type="compositionally biased region" description="Low complexity" evidence="6">
    <location>
        <begin position="33"/>
        <end position="46"/>
    </location>
</feature>
<evidence type="ECO:0000256" key="2">
    <source>
        <dbReference type="ARBA" id="ARBA00023128"/>
    </source>
</evidence>
<dbReference type="PANTHER" id="PTHR34753:SF1">
    <property type="entry name" value="TELOMERASE RNA COMPONENT INTERACTING RNASE"/>
    <property type="match status" value="1"/>
</dbReference>
<evidence type="ECO:0000256" key="3">
    <source>
        <dbReference type="ARBA" id="ARBA00023157"/>
    </source>
</evidence>
<reference evidence="7" key="2">
    <citation type="submission" date="2020-05" db="UniProtKB">
        <authorList>
            <consortium name="EnsemblMetazoa"/>
        </authorList>
    </citation>
    <scope>IDENTIFICATION</scope>
    <source>
        <strain evidence="7">Indian</strain>
    </source>
</reference>
<dbReference type="InterPro" id="IPR048280">
    <property type="entry name" value="COX6B-like"/>
</dbReference>
<name>A0A182YFI3_ANOST</name>
<dbReference type="Proteomes" id="UP000076408">
    <property type="component" value="Unassembled WGS sequence"/>
</dbReference>
<comment type="subcellular location">
    <subcellularLocation>
        <location evidence="1">Mitochondrion</location>
    </subcellularLocation>
</comment>
<evidence type="ECO:0000256" key="4">
    <source>
        <dbReference type="ARBA" id="ARBA00040060"/>
    </source>
</evidence>
<evidence type="ECO:0000313" key="8">
    <source>
        <dbReference type="Proteomes" id="UP000076408"/>
    </source>
</evidence>
<dbReference type="GO" id="GO:0008408">
    <property type="term" value="F:3'-5' exonuclease activity"/>
    <property type="evidence" value="ECO:0007669"/>
    <property type="project" value="InterPro"/>
</dbReference>
<organism evidence="7 8">
    <name type="scientific">Anopheles stephensi</name>
    <name type="common">Indo-Pakistan malaria mosquito</name>
    <dbReference type="NCBI Taxonomy" id="30069"/>
    <lineage>
        <taxon>Eukaryota</taxon>
        <taxon>Metazoa</taxon>
        <taxon>Ecdysozoa</taxon>
        <taxon>Arthropoda</taxon>
        <taxon>Hexapoda</taxon>
        <taxon>Insecta</taxon>
        <taxon>Pterygota</taxon>
        <taxon>Neoptera</taxon>
        <taxon>Endopterygota</taxon>
        <taxon>Diptera</taxon>
        <taxon>Nematocera</taxon>
        <taxon>Culicoidea</taxon>
        <taxon>Culicidae</taxon>
        <taxon>Anophelinae</taxon>
        <taxon>Anopheles</taxon>
    </lineage>
</organism>
<feature type="compositionally biased region" description="Basic and acidic residues" evidence="6">
    <location>
        <begin position="96"/>
        <end position="159"/>
    </location>
</feature>
<evidence type="ECO:0000313" key="7">
    <source>
        <dbReference type="EnsemblMetazoa" id="ASTEI07219-PA"/>
    </source>
</evidence>
<dbReference type="STRING" id="30069.A0A182YFI3"/>
<dbReference type="PANTHER" id="PTHR34753">
    <property type="entry name" value="TELOMERASE RNA COMPONENT INTERACTING RNASE"/>
    <property type="match status" value="1"/>
</dbReference>